<dbReference type="EMBL" id="JAQJZJ010000003">
    <property type="protein sequence ID" value="MDA7086421.1"/>
    <property type="molecule type" value="Genomic_DNA"/>
</dbReference>
<reference evidence="2 3" key="1">
    <citation type="submission" date="2023-01" db="EMBL/GenBank/DDBJ databases">
        <title>Pseudomonas SA3-5T sp. nov., isolated from tidal flat sediment.</title>
        <authorList>
            <person name="Kim H.S."/>
            <person name="Kim J.-S."/>
            <person name="Suh M.K."/>
            <person name="Eom M.K."/>
            <person name="Lee J.-S."/>
        </authorList>
    </citation>
    <scope>NUCLEOTIDE SEQUENCE [LARGE SCALE GENOMIC DNA]</scope>
    <source>
        <strain evidence="2 3">SA3-5</strain>
    </source>
</reference>
<dbReference type="RefSeq" id="WP_271347330.1">
    <property type="nucleotide sequence ID" value="NZ_JAQJZJ010000003.1"/>
</dbReference>
<keyword evidence="1" id="KW-0472">Membrane</keyword>
<protein>
    <recommendedName>
        <fullName evidence="4">DUF4760 domain-containing protein</fullName>
    </recommendedName>
</protein>
<evidence type="ECO:0000256" key="1">
    <source>
        <dbReference type="SAM" id="Phobius"/>
    </source>
</evidence>
<gene>
    <name evidence="2" type="ORF">PH586_08525</name>
</gene>
<evidence type="ECO:0008006" key="4">
    <source>
        <dbReference type="Google" id="ProtNLM"/>
    </source>
</evidence>
<organism evidence="2 3">
    <name type="scientific">Pseudomonas aestuarii</name>
    <dbReference type="NCBI Taxonomy" id="3018340"/>
    <lineage>
        <taxon>Bacteria</taxon>
        <taxon>Pseudomonadati</taxon>
        <taxon>Pseudomonadota</taxon>
        <taxon>Gammaproteobacteria</taxon>
        <taxon>Pseudomonadales</taxon>
        <taxon>Pseudomonadaceae</taxon>
        <taxon>Pseudomonas</taxon>
    </lineage>
</organism>
<evidence type="ECO:0000313" key="2">
    <source>
        <dbReference type="EMBL" id="MDA7086421.1"/>
    </source>
</evidence>
<feature type="transmembrane region" description="Helical" evidence="1">
    <location>
        <begin position="36"/>
        <end position="57"/>
    </location>
</feature>
<name>A0ABT4XDZ1_9PSED</name>
<sequence length="192" mass="21202">MLKHIITLATLALLTVGVYLFKFGLPVTPSDYANLGSFSGGTFVALATVYGVLYAIWHNISSKKENESSLIDAHLNLMKTYKTAHTGGYSGDGYAFLNWLWPHTVNQLTAPPTREAVIANSNLKEMAQWLRSVKKCGNSRATELVQVMSPIEVKLAQLYLTISELPKSYRAPISKKIADIELNDKEKALLSL</sequence>
<dbReference type="Proteomes" id="UP001212042">
    <property type="component" value="Unassembled WGS sequence"/>
</dbReference>
<accession>A0ABT4XDZ1</accession>
<proteinExistence type="predicted"/>
<evidence type="ECO:0000313" key="3">
    <source>
        <dbReference type="Proteomes" id="UP001212042"/>
    </source>
</evidence>
<comment type="caution">
    <text evidence="2">The sequence shown here is derived from an EMBL/GenBank/DDBJ whole genome shotgun (WGS) entry which is preliminary data.</text>
</comment>
<keyword evidence="1" id="KW-1133">Transmembrane helix</keyword>
<keyword evidence="3" id="KW-1185">Reference proteome</keyword>
<keyword evidence="1" id="KW-0812">Transmembrane</keyword>